<name>A0A8T0N3E7_PANVG</name>
<proteinExistence type="predicted"/>
<dbReference type="Gene3D" id="3.30.70.100">
    <property type="match status" value="1"/>
</dbReference>
<evidence type="ECO:0000259" key="3">
    <source>
        <dbReference type="PROSITE" id="PS50846"/>
    </source>
</evidence>
<dbReference type="InterPro" id="IPR006121">
    <property type="entry name" value="HMA_dom"/>
</dbReference>
<dbReference type="PANTHER" id="PTHR22814:SF350">
    <property type="entry name" value="HEAVY METAL-ASSOCIATED DOMAIN CONTAINING PROTEIN, EXPRESSED"/>
    <property type="match status" value="1"/>
</dbReference>
<dbReference type="PANTHER" id="PTHR22814">
    <property type="entry name" value="COPPER TRANSPORT PROTEIN ATOX1-RELATED"/>
    <property type="match status" value="1"/>
</dbReference>
<keyword evidence="5" id="KW-1185">Reference proteome</keyword>
<feature type="domain" description="HMA" evidence="3">
    <location>
        <begin position="82"/>
        <end position="146"/>
    </location>
</feature>
<evidence type="ECO:0000256" key="2">
    <source>
        <dbReference type="SAM" id="MobiDB-lite"/>
    </source>
</evidence>
<keyword evidence="1" id="KW-0479">Metal-binding</keyword>
<dbReference type="SUPFAM" id="SSF55008">
    <property type="entry name" value="HMA, heavy metal-associated domain"/>
    <property type="match status" value="1"/>
</dbReference>
<evidence type="ECO:0000313" key="5">
    <source>
        <dbReference type="Proteomes" id="UP000823388"/>
    </source>
</evidence>
<dbReference type="GO" id="GO:0046872">
    <property type="term" value="F:metal ion binding"/>
    <property type="evidence" value="ECO:0007669"/>
    <property type="project" value="UniProtKB-KW"/>
</dbReference>
<dbReference type="EMBL" id="CM029054">
    <property type="protein sequence ID" value="KAG2543378.1"/>
    <property type="molecule type" value="Genomic_DNA"/>
</dbReference>
<dbReference type="PROSITE" id="PS50846">
    <property type="entry name" value="HMA_2"/>
    <property type="match status" value="1"/>
</dbReference>
<dbReference type="CDD" id="cd00371">
    <property type="entry name" value="HMA"/>
    <property type="match status" value="1"/>
</dbReference>
<comment type="caution">
    <text evidence="4">The sequence shown here is derived from an EMBL/GenBank/DDBJ whole genome shotgun (WGS) entry which is preliminary data.</text>
</comment>
<evidence type="ECO:0000313" key="4">
    <source>
        <dbReference type="EMBL" id="KAG2543378.1"/>
    </source>
</evidence>
<protein>
    <recommendedName>
        <fullName evidence="3">HMA domain-containing protein</fullName>
    </recommendedName>
</protein>
<dbReference type="InterPro" id="IPR036163">
    <property type="entry name" value="HMA_dom_sf"/>
</dbReference>
<sequence length="211" mass="23384">MSQRARPSAISIAISSGAKAQRPHQAGISDTPSQKGKTTRLLVDQAQVTHQHVGMILVDDLIAELCELPAKVIVGKKKRKEFQKVDLLVRMDCEGCERRVRKALEDMKGVCSVEVDPKQNKVTVSGQVEPPEVVKRLRRRAGKKAEPWPYVPYEVVPHPYAPGAYDKKTPPGYVRNVLDDPDKSPLVRASSMEERYTAAFSDDNPNSCAVL</sequence>
<organism evidence="4 5">
    <name type="scientific">Panicum virgatum</name>
    <name type="common">Blackwell switchgrass</name>
    <dbReference type="NCBI Taxonomy" id="38727"/>
    <lineage>
        <taxon>Eukaryota</taxon>
        <taxon>Viridiplantae</taxon>
        <taxon>Streptophyta</taxon>
        <taxon>Embryophyta</taxon>
        <taxon>Tracheophyta</taxon>
        <taxon>Spermatophyta</taxon>
        <taxon>Magnoliopsida</taxon>
        <taxon>Liliopsida</taxon>
        <taxon>Poales</taxon>
        <taxon>Poaceae</taxon>
        <taxon>PACMAD clade</taxon>
        <taxon>Panicoideae</taxon>
        <taxon>Panicodae</taxon>
        <taxon>Paniceae</taxon>
        <taxon>Panicinae</taxon>
        <taxon>Panicum</taxon>
        <taxon>Panicum sect. Hiantes</taxon>
    </lineage>
</organism>
<reference evidence="4" key="1">
    <citation type="submission" date="2020-05" db="EMBL/GenBank/DDBJ databases">
        <title>WGS assembly of Panicum virgatum.</title>
        <authorList>
            <person name="Lovell J.T."/>
            <person name="Jenkins J."/>
            <person name="Shu S."/>
            <person name="Juenger T.E."/>
            <person name="Schmutz J."/>
        </authorList>
    </citation>
    <scope>NUCLEOTIDE SEQUENCE</scope>
    <source>
        <strain evidence="4">AP13</strain>
    </source>
</reference>
<feature type="region of interest" description="Disordered" evidence="2">
    <location>
        <begin position="15"/>
        <end position="37"/>
    </location>
</feature>
<gene>
    <name evidence="4" type="ORF">PVAP13_9NG742300</name>
</gene>
<accession>A0A8T0N3E7</accession>
<dbReference type="Pfam" id="PF00403">
    <property type="entry name" value="HMA"/>
    <property type="match status" value="1"/>
</dbReference>
<dbReference type="AlphaFoldDB" id="A0A8T0N3E7"/>
<evidence type="ECO:0000256" key="1">
    <source>
        <dbReference type="ARBA" id="ARBA00022723"/>
    </source>
</evidence>
<dbReference type="Proteomes" id="UP000823388">
    <property type="component" value="Chromosome 9N"/>
</dbReference>